<feature type="domain" description="RNase H type-1" evidence="1">
    <location>
        <begin position="78"/>
        <end position="136"/>
    </location>
</feature>
<comment type="caution">
    <text evidence="2">The sequence shown here is derived from an EMBL/GenBank/DDBJ whole genome shotgun (WGS) entry which is preliminary data.</text>
</comment>
<evidence type="ECO:0000259" key="1">
    <source>
        <dbReference type="Pfam" id="PF13456"/>
    </source>
</evidence>
<gene>
    <name evidence="2" type="ORF">HAX54_033535</name>
</gene>
<dbReference type="InterPro" id="IPR053151">
    <property type="entry name" value="RNase_H-like"/>
</dbReference>
<evidence type="ECO:0000313" key="2">
    <source>
        <dbReference type="EMBL" id="MCD7447745.1"/>
    </source>
</evidence>
<dbReference type="InterPro" id="IPR044730">
    <property type="entry name" value="RNase_H-like_dom_plant"/>
</dbReference>
<accession>A0ABS8RLP4</accession>
<sequence length="175" mass="19774">MAIMEDEECNKIWKICDIFYDGQDDLTNHNTVCDVKIPMDCSTYQLGGNSTILTTVQTQIVLHESVLGIFKEKLGEVNTDGTSKGNPGKSNSAFCVRDESENLIHAEAQQIGKTSNLMVEAKAVRMTLQYCLRSDIMEEILDMKQHTHMEIHHIYKEANCLADALAKRAYSEREK</sequence>
<dbReference type="SUPFAM" id="SSF53098">
    <property type="entry name" value="Ribonuclease H-like"/>
    <property type="match status" value="1"/>
</dbReference>
<dbReference type="PANTHER" id="PTHR47723:SF24">
    <property type="entry name" value="RNASE H TYPE-1 DOMAIN-CONTAINING PROTEIN"/>
    <property type="match status" value="1"/>
</dbReference>
<evidence type="ECO:0000313" key="3">
    <source>
        <dbReference type="Proteomes" id="UP000823775"/>
    </source>
</evidence>
<dbReference type="Gene3D" id="3.30.420.10">
    <property type="entry name" value="Ribonuclease H-like superfamily/Ribonuclease H"/>
    <property type="match status" value="1"/>
</dbReference>
<reference evidence="2 3" key="1">
    <citation type="journal article" date="2021" name="BMC Genomics">
        <title>Datura genome reveals duplications of psychoactive alkaloid biosynthetic genes and high mutation rate following tissue culture.</title>
        <authorList>
            <person name="Rajewski A."/>
            <person name="Carter-House D."/>
            <person name="Stajich J."/>
            <person name="Litt A."/>
        </authorList>
    </citation>
    <scope>NUCLEOTIDE SEQUENCE [LARGE SCALE GENOMIC DNA]</scope>
    <source>
        <strain evidence="2">AR-01</strain>
    </source>
</reference>
<dbReference type="InterPro" id="IPR036397">
    <property type="entry name" value="RNaseH_sf"/>
</dbReference>
<protein>
    <recommendedName>
        <fullName evidence="1">RNase H type-1 domain-containing protein</fullName>
    </recommendedName>
</protein>
<organism evidence="2 3">
    <name type="scientific">Datura stramonium</name>
    <name type="common">Jimsonweed</name>
    <name type="synonym">Common thornapple</name>
    <dbReference type="NCBI Taxonomy" id="4076"/>
    <lineage>
        <taxon>Eukaryota</taxon>
        <taxon>Viridiplantae</taxon>
        <taxon>Streptophyta</taxon>
        <taxon>Embryophyta</taxon>
        <taxon>Tracheophyta</taxon>
        <taxon>Spermatophyta</taxon>
        <taxon>Magnoliopsida</taxon>
        <taxon>eudicotyledons</taxon>
        <taxon>Gunneridae</taxon>
        <taxon>Pentapetalae</taxon>
        <taxon>asterids</taxon>
        <taxon>lamiids</taxon>
        <taxon>Solanales</taxon>
        <taxon>Solanaceae</taxon>
        <taxon>Solanoideae</taxon>
        <taxon>Datureae</taxon>
        <taxon>Datura</taxon>
    </lineage>
</organism>
<dbReference type="InterPro" id="IPR002156">
    <property type="entry name" value="RNaseH_domain"/>
</dbReference>
<dbReference type="Proteomes" id="UP000823775">
    <property type="component" value="Unassembled WGS sequence"/>
</dbReference>
<dbReference type="PANTHER" id="PTHR47723">
    <property type="entry name" value="OS05G0353850 PROTEIN"/>
    <property type="match status" value="1"/>
</dbReference>
<dbReference type="CDD" id="cd06222">
    <property type="entry name" value="RNase_H_like"/>
    <property type="match status" value="1"/>
</dbReference>
<proteinExistence type="predicted"/>
<dbReference type="EMBL" id="JACEIK010000043">
    <property type="protein sequence ID" value="MCD7447745.1"/>
    <property type="molecule type" value="Genomic_DNA"/>
</dbReference>
<dbReference type="InterPro" id="IPR012337">
    <property type="entry name" value="RNaseH-like_sf"/>
</dbReference>
<name>A0ABS8RLP4_DATST</name>
<dbReference type="Pfam" id="PF13456">
    <property type="entry name" value="RVT_3"/>
    <property type="match status" value="1"/>
</dbReference>
<keyword evidence="3" id="KW-1185">Reference proteome</keyword>